<gene>
    <name evidence="1" type="ORF">EDB95_3736</name>
</gene>
<comment type="caution">
    <text evidence="1">The sequence shown here is derived from an EMBL/GenBank/DDBJ whole genome shotgun (WGS) entry which is preliminary data.</text>
</comment>
<dbReference type="AlphaFoldDB" id="A0A4R8DEQ3"/>
<reference evidence="1 2" key="1">
    <citation type="submission" date="2019-03" db="EMBL/GenBank/DDBJ databases">
        <title>Genomic Encyclopedia of Type Strains, Phase IV (KMG-IV): sequencing the most valuable type-strain genomes for metagenomic binning, comparative biology and taxonomic classification.</title>
        <authorList>
            <person name="Goeker M."/>
        </authorList>
    </citation>
    <scope>NUCLEOTIDE SEQUENCE [LARGE SCALE GENOMIC DNA]</scope>
    <source>
        <strain evidence="1 2">DSM 100059</strain>
    </source>
</reference>
<organism evidence="1 2">
    <name type="scientific">Dinghuibacter silviterrae</name>
    <dbReference type="NCBI Taxonomy" id="1539049"/>
    <lineage>
        <taxon>Bacteria</taxon>
        <taxon>Pseudomonadati</taxon>
        <taxon>Bacteroidota</taxon>
        <taxon>Chitinophagia</taxon>
        <taxon>Chitinophagales</taxon>
        <taxon>Chitinophagaceae</taxon>
        <taxon>Dinghuibacter</taxon>
    </lineage>
</organism>
<accession>A0A4R8DEQ3</accession>
<name>A0A4R8DEQ3_9BACT</name>
<dbReference type="Proteomes" id="UP000294498">
    <property type="component" value="Unassembled WGS sequence"/>
</dbReference>
<evidence type="ECO:0000313" key="1">
    <source>
        <dbReference type="EMBL" id="TDW95915.1"/>
    </source>
</evidence>
<proteinExistence type="predicted"/>
<keyword evidence="2" id="KW-1185">Reference proteome</keyword>
<dbReference type="EMBL" id="SODV01000002">
    <property type="protein sequence ID" value="TDW95915.1"/>
    <property type="molecule type" value="Genomic_DNA"/>
</dbReference>
<dbReference type="OrthoDB" id="2484068at2"/>
<dbReference type="RefSeq" id="WP_133995714.1">
    <property type="nucleotide sequence ID" value="NZ_SODV01000002.1"/>
</dbReference>
<protein>
    <submittedName>
        <fullName evidence="1">Uncharacterized protein</fullName>
    </submittedName>
</protein>
<sequence>MIDLFSLKRAAFLLLFSLFLYGAEAQRTITTQYFSMTLNGKGYIMHMENTSVTPHREFCPSDKPSPLLCLYDSKRNTYFYPIAASYSGRSARLHYANGSVATVTISTVHNQYFKFVLQDVIPRHGIDAVQWGPYHTNITNLFGEIIGVARDTSETGNFAIGALALNDTTVGGPAADQVPFQYIIHTPDPKRFPLPAGLWEGENFSVGGDGINDVAFYSHPEEYFRMLYGDAASVDSVGRISIYYHAIDRRQKRSIYPFSPTQLPANAAVHQDVQQVPFVDVKGSSIAFYGCPDSVALLGVIRNIVLNEGLPYPAYAFNGSASRIWVKDPARYTPDVATAGRLFDSTISYVRQMGFKAVQAEDLPFYWPNRADRGYIDGDPADKFPFHFTAGNKTHKQFSDMSNPFGIDIGRHTVTTALGRGTKDVNPPSDSLCVLLTRILAKGIDATDRVITVTDPTYLDETGSAEGHDTTLNILKIGKELIHYIGVSKTVPYTLQNVTRGYWGTTATPHAKGDMIYKMQASCGGGYAGLIPDINLQDSIAAYYADVSIKNGIHFIDWDGEEFLFDQGMGTYSVKRFHRVLFQRAAEGGISYMRIMGAGVSEGSWHYQSVWNVGGGKNMYDQVHRSWGIEGKDIRNVAFANYFPATFGITEGIGPSTTVQQFENLEAISVGVGVTYMLELRQSSVESCPVKYGIFSAIRTWENARAAGAFPRWLKNELADPTQYFHLQQVDADHWDLYRVDAGGKNPILYIKLSREAGY</sequence>
<evidence type="ECO:0000313" key="2">
    <source>
        <dbReference type="Proteomes" id="UP000294498"/>
    </source>
</evidence>